<gene>
    <name evidence="2" type="primary">LOC102721441</name>
</gene>
<reference evidence="2" key="1">
    <citation type="journal article" date="2013" name="Nat. Commun.">
        <title>Whole-genome sequencing of Oryza brachyantha reveals mechanisms underlying Oryza genome evolution.</title>
        <authorList>
            <person name="Chen J."/>
            <person name="Huang Q."/>
            <person name="Gao D."/>
            <person name="Wang J."/>
            <person name="Lang Y."/>
            <person name="Liu T."/>
            <person name="Li B."/>
            <person name="Bai Z."/>
            <person name="Luis Goicoechea J."/>
            <person name="Liang C."/>
            <person name="Chen C."/>
            <person name="Zhang W."/>
            <person name="Sun S."/>
            <person name="Liao Y."/>
            <person name="Zhang X."/>
            <person name="Yang L."/>
            <person name="Song C."/>
            <person name="Wang M."/>
            <person name="Shi J."/>
            <person name="Liu G."/>
            <person name="Liu J."/>
            <person name="Zhou H."/>
            <person name="Zhou W."/>
            <person name="Yu Q."/>
            <person name="An N."/>
            <person name="Chen Y."/>
            <person name="Cai Q."/>
            <person name="Wang B."/>
            <person name="Liu B."/>
            <person name="Min J."/>
            <person name="Huang Y."/>
            <person name="Wu H."/>
            <person name="Li Z."/>
            <person name="Zhang Y."/>
            <person name="Yin Y."/>
            <person name="Song W."/>
            <person name="Jiang J."/>
            <person name="Jackson S.A."/>
            <person name="Wing R.A."/>
            <person name="Wang J."/>
            <person name="Chen M."/>
        </authorList>
    </citation>
    <scope>NUCLEOTIDE SEQUENCE [LARGE SCALE GENOMIC DNA]</scope>
    <source>
        <strain evidence="2">cv. IRGC 101232</strain>
    </source>
</reference>
<accession>J3LY93</accession>
<keyword evidence="1" id="KW-0175">Coiled coil</keyword>
<evidence type="ECO:0000256" key="1">
    <source>
        <dbReference type="SAM" id="Coils"/>
    </source>
</evidence>
<dbReference type="InterPro" id="IPR044951">
    <property type="entry name" value="SPC24-like"/>
</dbReference>
<reference evidence="2" key="2">
    <citation type="submission" date="2013-04" db="UniProtKB">
        <authorList>
            <consortium name="EnsemblPlants"/>
        </authorList>
    </citation>
    <scope>IDENTIFICATION</scope>
</reference>
<sequence>MAAEAGMRVDVANLLALGGDLVGVLGESKDGEALAQACAGARMLRSACRSESGDLEVQLKKYQEKIKSCKEKIEKTKSETIDDDELNALQKEMEEELQDEQRLREDLRTVRQELDNLDSQRASIEQRKDAVRKKEKDMMKAQNMLSMCVSVTKIMPNFDDHDKISGYIVDKSMKKLERFEFDKMTPPLDICDKLWNWKMV</sequence>
<dbReference type="Proteomes" id="UP000006038">
    <property type="component" value="Chromosome 4"/>
</dbReference>
<dbReference type="Gramene" id="OB04G21180.1">
    <property type="protein sequence ID" value="OB04G21180.1"/>
    <property type="gene ID" value="OB04G21180"/>
</dbReference>
<name>J3LY93_ORYBR</name>
<dbReference type="AlphaFoldDB" id="J3LY93"/>
<dbReference type="OrthoDB" id="1906227at2759"/>
<keyword evidence="3" id="KW-1185">Reference proteome</keyword>
<dbReference type="STRING" id="4533.J3LY93"/>
<dbReference type="GeneID" id="102721441"/>
<dbReference type="RefSeq" id="XP_006652329.1">
    <property type="nucleotide sequence ID" value="XM_006652266.2"/>
</dbReference>
<organism evidence="2">
    <name type="scientific">Oryza brachyantha</name>
    <name type="common">malo sina</name>
    <dbReference type="NCBI Taxonomy" id="4533"/>
    <lineage>
        <taxon>Eukaryota</taxon>
        <taxon>Viridiplantae</taxon>
        <taxon>Streptophyta</taxon>
        <taxon>Embryophyta</taxon>
        <taxon>Tracheophyta</taxon>
        <taxon>Spermatophyta</taxon>
        <taxon>Magnoliopsida</taxon>
        <taxon>Liliopsida</taxon>
        <taxon>Poales</taxon>
        <taxon>Poaceae</taxon>
        <taxon>BOP clade</taxon>
        <taxon>Oryzoideae</taxon>
        <taxon>Oryzeae</taxon>
        <taxon>Oryzinae</taxon>
        <taxon>Oryza</taxon>
    </lineage>
</organism>
<dbReference type="PANTHER" id="PTHR35730:SF2">
    <property type="entry name" value="KINETOCHORE PROTEIN SPC24 HOMOLOG-RELATED"/>
    <property type="match status" value="1"/>
</dbReference>
<dbReference type="EnsemblPlants" id="OB04G21180.1">
    <property type="protein sequence ID" value="OB04G21180.1"/>
    <property type="gene ID" value="OB04G21180"/>
</dbReference>
<dbReference type="Gene3D" id="1.10.287.1490">
    <property type="match status" value="1"/>
</dbReference>
<dbReference type="HOGENOM" id="CLU_117840_0_0_1"/>
<dbReference type="KEGG" id="obr:102721441"/>
<dbReference type="GO" id="GO:0051983">
    <property type="term" value="P:regulation of chromosome segregation"/>
    <property type="evidence" value="ECO:0007669"/>
    <property type="project" value="InterPro"/>
</dbReference>
<proteinExistence type="predicted"/>
<feature type="coiled-coil region" evidence="1">
    <location>
        <begin position="52"/>
        <end position="144"/>
    </location>
</feature>
<dbReference type="OMA" id="MYASITN"/>
<dbReference type="eggNOG" id="ENOG502S0WN">
    <property type="taxonomic scope" value="Eukaryota"/>
</dbReference>
<dbReference type="PANTHER" id="PTHR35730">
    <property type="entry name" value="KINETOCHORE PROTEIN SPC24 HOMOLOG-RELATED"/>
    <property type="match status" value="1"/>
</dbReference>
<protein>
    <submittedName>
        <fullName evidence="2">Uncharacterized protein</fullName>
    </submittedName>
</protein>
<evidence type="ECO:0000313" key="2">
    <source>
        <dbReference type="EnsemblPlants" id="OB04G21180.1"/>
    </source>
</evidence>
<evidence type="ECO:0000313" key="3">
    <source>
        <dbReference type="Proteomes" id="UP000006038"/>
    </source>
</evidence>